<dbReference type="AlphaFoldDB" id="A0A6A6BCJ8"/>
<name>A0A6A6BCJ8_9PEZI</name>
<keyword evidence="9" id="KW-0961">Cell wall biogenesis/degradation</keyword>
<keyword evidence="13" id="KW-1185">Reference proteome</keyword>
<feature type="compositionally biased region" description="Polar residues" evidence="11">
    <location>
        <begin position="1"/>
        <end position="18"/>
    </location>
</feature>
<evidence type="ECO:0000313" key="12">
    <source>
        <dbReference type="EMBL" id="KAF2140617.1"/>
    </source>
</evidence>
<keyword evidence="8" id="KW-0326">Glycosidase</keyword>
<dbReference type="GeneID" id="54294581"/>
<evidence type="ECO:0000256" key="11">
    <source>
        <dbReference type="SAM" id="MobiDB-lite"/>
    </source>
</evidence>
<dbReference type="GO" id="GO:0009277">
    <property type="term" value="C:fungal-type cell wall"/>
    <property type="evidence" value="ECO:0007669"/>
    <property type="project" value="TreeGrafter"/>
</dbReference>
<dbReference type="OrthoDB" id="5339822at2759"/>
<evidence type="ECO:0000256" key="1">
    <source>
        <dbReference type="ARBA" id="ARBA00004191"/>
    </source>
</evidence>
<dbReference type="PANTHER" id="PTHR31316">
    <property type="entry name" value="BETA-GLUCOSIDASE-LIKE PROTEIN NCA3, MITOCHONDRIAL-RELATED"/>
    <property type="match status" value="1"/>
</dbReference>
<keyword evidence="7" id="KW-0119">Carbohydrate metabolism</keyword>
<dbReference type="GO" id="GO:0000272">
    <property type="term" value="P:polysaccharide catabolic process"/>
    <property type="evidence" value="ECO:0007669"/>
    <property type="project" value="UniProtKB-KW"/>
</dbReference>
<comment type="subcellular location">
    <subcellularLocation>
        <location evidence="1">Secreted</location>
        <location evidence="1">Cell wall</location>
    </subcellularLocation>
</comment>
<proteinExistence type="inferred from homology"/>
<protein>
    <submittedName>
        <fullName evidence="12">Glycoside hydrolase family 132 protein</fullName>
    </submittedName>
</protein>
<evidence type="ECO:0000256" key="3">
    <source>
        <dbReference type="ARBA" id="ARBA00022512"/>
    </source>
</evidence>
<gene>
    <name evidence="12" type="ORF">K452DRAFT_230303</name>
</gene>
<dbReference type="PANTHER" id="PTHR31316:SF0">
    <property type="entry name" value="SECRETED BETA-GLUCOSIDASE SIM1-RELATED"/>
    <property type="match status" value="1"/>
</dbReference>
<evidence type="ECO:0000256" key="6">
    <source>
        <dbReference type="ARBA" id="ARBA00022801"/>
    </source>
</evidence>
<evidence type="ECO:0000256" key="5">
    <source>
        <dbReference type="ARBA" id="ARBA00022729"/>
    </source>
</evidence>
<dbReference type="EMBL" id="ML995489">
    <property type="protein sequence ID" value="KAF2140617.1"/>
    <property type="molecule type" value="Genomic_DNA"/>
</dbReference>
<dbReference type="RefSeq" id="XP_033396330.1">
    <property type="nucleotide sequence ID" value="XM_033537085.1"/>
</dbReference>
<keyword evidence="10" id="KW-0624">Polysaccharide degradation</keyword>
<accession>A0A6A6BCJ8</accession>
<reference evidence="12" key="1">
    <citation type="journal article" date="2020" name="Stud. Mycol.">
        <title>101 Dothideomycetes genomes: a test case for predicting lifestyles and emergence of pathogens.</title>
        <authorList>
            <person name="Haridas S."/>
            <person name="Albert R."/>
            <person name="Binder M."/>
            <person name="Bloem J."/>
            <person name="Labutti K."/>
            <person name="Salamov A."/>
            <person name="Andreopoulos B."/>
            <person name="Baker S."/>
            <person name="Barry K."/>
            <person name="Bills G."/>
            <person name="Bluhm B."/>
            <person name="Cannon C."/>
            <person name="Castanera R."/>
            <person name="Culley D."/>
            <person name="Daum C."/>
            <person name="Ezra D."/>
            <person name="Gonzalez J."/>
            <person name="Henrissat B."/>
            <person name="Kuo A."/>
            <person name="Liang C."/>
            <person name="Lipzen A."/>
            <person name="Lutzoni F."/>
            <person name="Magnuson J."/>
            <person name="Mondo S."/>
            <person name="Nolan M."/>
            <person name="Ohm R."/>
            <person name="Pangilinan J."/>
            <person name="Park H.-J."/>
            <person name="Ramirez L."/>
            <person name="Alfaro M."/>
            <person name="Sun H."/>
            <person name="Tritt A."/>
            <person name="Yoshinaga Y."/>
            <person name="Zwiers L.-H."/>
            <person name="Turgeon B."/>
            <person name="Goodwin S."/>
            <person name="Spatafora J."/>
            <person name="Crous P."/>
            <person name="Grigoriev I."/>
        </authorList>
    </citation>
    <scope>NUCLEOTIDE SEQUENCE</scope>
    <source>
        <strain evidence="12">CBS 121167</strain>
    </source>
</reference>
<comment type="similarity">
    <text evidence="2">Belongs to the SUN family.</text>
</comment>
<keyword evidence="5" id="KW-0732">Signal</keyword>
<keyword evidence="4" id="KW-0964">Secreted</keyword>
<organism evidence="12 13">
    <name type="scientific">Aplosporella prunicola CBS 121167</name>
    <dbReference type="NCBI Taxonomy" id="1176127"/>
    <lineage>
        <taxon>Eukaryota</taxon>
        <taxon>Fungi</taxon>
        <taxon>Dikarya</taxon>
        <taxon>Ascomycota</taxon>
        <taxon>Pezizomycotina</taxon>
        <taxon>Dothideomycetes</taxon>
        <taxon>Dothideomycetes incertae sedis</taxon>
        <taxon>Botryosphaeriales</taxon>
        <taxon>Aplosporellaceae</taxon>
        <taxon>Aplosporella</taxon>
    </lineage>
</organism>
<dbReference type="Proteomes" id="UP000799438">
    <property type="component" value="Unassembled WGS sequence"/>
</dbReference>
<dbReference type="InterPro" id="IPR005556">
    <property type="entry name" value="SUN"/>
</dbReference>
<evidence type="ECO:0000313" key="13">
    <source>
        <dbReference type="Proteomes" id="UP000799438"/>
    </source>
</evidence>
<evidence type="ECO:0000256" key="4">
    <source>
        <dbReference type="ARBA" id="ARBA00022525"/>
    </source>
</evidence>
<dbReference type="Pfam" id="PF03856">
    <property type="entry name" value="SUN"/>
    <property type="match status" value="1"/>
</dbReference>
<dbReference type="GO" id="GO:0031505">
    <property type="term" value="P:fungal-type cell wall organization"/>
    <property type="evidence" value="ECO:0007669"/>
    <property type="project" value="TreeGrafter"/>
</dbReference>
<feature type="compositionally biased region" description="Low complexity" evidence="11">
    <location>
        <begin position="19"/>
        <end position="40"/>
    </location>
</feature>
<dbReference type="GO" id="GO:0016798">
    <property type="term" value="F:hydrolase activity, acting on glycosyl bonds"/>
    <property type="evidence" value="ECO:0007669"/>
    <property type="project" value="UniProtKB-KW"/>
</dbReference>
<sequence>MTGAKSTTISSVHSISEASKSSTGKVTSTSVSTTTGKGSSLPKTSSASETYGVPSGKPTSTVPTAKGLDKDFPDNVPCTEFPSDYGAIPVEYMNLGGWIGVQVPNIATAAGFDDIETMVSNLCDGEDCCVEGAFCSYACPPGYQKSQWPKTQGTTGQSIGGIQCRSGMLRLTNPDEKRLCIPGAKEVNIQVENKLNGSVAICRTDYPGTEGMTIPLETYPGDVAPLTCPDQKTYYQWQGKSTSGQYYVNNLNVPAFDACQWSDGEEPIGNWAPLNLGVGYANGAAYLAIFQNRPTTYSRLGFSVEIVAKHMSGKCKYSHGKYCKGDDYQDCNDNDGCTVAVSSGNATFVLSYD</sequence>
<keyword evidence="6 12" id="KW-0378">Hydrolase</keyword>
<feature type="region of interest" description="Disordered" evidence="11">
    <location>
        <begin position="1"/>
        <end position="73"/>
    </location>
</feature>
<dbReference type="GO" id="GO:0009986">
    <property type="term" value="C:cell surface"/>
    <property type="evidence" value="ECO:0007669"/>
    <property type="project" value="TreeGrafter"/>
</dbReference>
<evidence type="ECO:0000256" key="9">
    <source>
        <dbReference type="ARBA" id="ARBA00023316"/>
    </source>
</evidence>
<dbReference type="InterPro" id="IPR051526">
    <property type="entry name" value="Beta-Glucosidase_SUN"/>
</dbReference>
<evidence type="ECO:0000256" key="2">
    <source>
        <dbReference type="ARBA" id="ARBA00010579"/>
    </source>
</evidence>
<evidence type="ECO:0000256" key="10">
    <source>
        <dbReference type="ARBA" id="ARBA00023326"/>
    </source>
</evidence>
<evidence type="ECO:0000256" key="7">
    <source>
        <dbReference type="ARBA" id="ARBA00023277"/>
    </source>
</evidence>
<keyword evidence="3" id="KW-0134">Cell wall</keyword>
<evidence type="ECO:0000256" key="8">
    <source>
        <dbReference type="ARBA" id="ARBA00023295"/>
    </source>
</evidence>